<sequence>MMPKLIILRGNSASGKSTVAARLQHIIGRNTMLIPQDFVRREMLYARDGKDTPALPLMISLLEYAREHFDTAIIEGITKSDWYRPLFQKAQELYPNELYAYYFDIPFEETLRRHATRDKCGDFGEKEMREWWNDRDYLRYIPEKAITEDMSADDIINMILHDIGRDELLTDNSNSQ</sequence>
<proteinExistence type="predicted"/>
<gene>
    <name evidence="1" type="ORF">RASY3_11210</name>
</gene>
<dbReference type="GO" id="GO:0016301">
    <property type="term" value="F:kinase activity"/>
    <property type="evidence" value="ECO:0007669"/>
    <property type="project" value="UniProtKB-KW"/>
</dbReference>
<dbReference type="SUPFAM" id="SSF52540">
    <property type="entry name" value="P-loop containing nucleoside triphosphate hydrolases"/>
    <property type="match status" value="1"/>
</dbReference>
<dbReference type="AlphaFoldDB" id="A0A011WPF0"/>
<organism evidence="1 2">
    <name type="scientific">Ruminococcus albus SY3</name>
    <dbReference type="NCBI Taxonomy" id="1341156"/>
    <lineage>
        <taxon>Bacteria</taxon>
        <taxon>Bacillati</taxon>
        <taxon>Bacillota</taxon>
        <taxon>Clostridia</taxon>
        <taxon>Eubacteriales</taxon>
        <taxon>Oscillospiraceae</taxon>
        <taxon>Ruminococcus</taxon>
    </lineage>
</organism>
<dbReference type="Gene3D" id="3.40.50.300">
    <property type="entry name" value="P-loop containing nucleotide triphosphate hydrolases"/>
    <property type="match status" value="1"/>
</dbReference>
<comment type="caution">
    <text evidence="1">The sequence shown here is derived from an EMBL/GenBank/DDBJ whole genome shotgun (WGS) entry which is preliminary data.</text>
</comment>
<keyword evidence="1" id="KW-0418">Kinase</keyword>
<dbReference type="PATRIC" id="fig|1341156.4.peg.2186"/>
<name>A0A011WPF0_RUMAL</name>
<protein>
    <submittedName>
        <fullName evidence="1">Uridine kinase</fullName>
    </submittedName>
</protein>
<evidence type="ECO:0000313" key="2">
    <source>
        <dbReference type="Proteomes" id="UP000021369"/>
    </source>
</evidence>
<dbReference type="Proteomes" id="UP000021369">
    <property type="component" value="Unassembled WGS sequence"/>
</dbReference>
<evidence type="ECO:0000313" key="1">
    <source>
        <dbReference type="EMBL" id="EXM38895.1"/>
    </source>
</evidence>
<dbReference type="NCBIfam" id="NF005255">
    <property type="entry name" value="PRK06762.2-2"/>
    <property type="match status" value="1"/>
</dbReference>
<dbReference type="EMBL" id="JEOB01000003">
    <property type="protein sequence ID" value="EXM38895.1"/>
    <property type="molecule type" value="Genomic_DNA"/>
</dbReference>
<reference evidence="1 2" key="1">
    <citation type="submission" date="2013-06" db="EMBL/GenBank/DDBJ databases">
        <title>Rumen cellulosomics: divergent fiber-degrading strategies revealed by comparative genome-wide analysis of six Ruminococcal strains.</title>
        <authorList>
            <person name="Dassa B."/>
            <person name="Borovok I."/>
            <person name="Lamed R."/>
            <person name="Flint H."/>
            <person name="Yeoman C.J."/>
            <person name="White B."/>
            <person name="Bayer E.A."/>
        </authorList>
    </citation>
    <scope>NUCLEOTIDE SEQUENCE [LARGE SCALE GENOMIC DNA]</scope>
    <source>
        <strain evidence="1 2">SY3</strain>
    </source>
</reference>
<dbReference type="CDD" id="cd02019">
    <property type="entry name" value="NK"/>
    <property type="match status" value="1"/>
</dbReference>
<accession>A0A011WPF0</accession>
<dbReference type="InterPro" id="IPR027417">
    <property type="entry name" value="P-loop_NTPase"/>
</dbReference>
<dbReference type="OrthoDB" id="9781848at2"/>
<keyword evidence="2" id="KW-1185">Reference proteome</keyword>
<keyword evidence="1" id="KW-0808">Transferase</keyword>
<dbReference type="Pfam" id="PF13671">
    <property type="entry name" value="AAA_33"/>
    <property type="match status" value="1"/>
</dbReference>